<feature type="disulfide bond" evidence="8">
    <location>
        <begin position="318"/>
        <end position="335"/>
    </location>
</feature>
<gene>
    <name evidence="14" type="ORF">EGW08_009805</name>
</gene>
<dbReference type="GO" id="GO:0009952">
    <property type="term" value="P:anterior/posterior pattern specification"/>
    <property type="evidence" value="ECO:0007669"/>
    <property type="project" value="UniProtKB-ARBA"/>
</dbReference>
<evidence type="ECO:0000256" key="9">
    <source>
        <dbReference type="PROSITE-ProRule" id="PRU00302"/>
    </source>
</evidence>
<evidence type="ECO:0000256" key="2">
    <source>
        <dbReference type="ARBA" id="ARBA00022536"/>
    </source>
</evidence>
<feature type="domain" description="EGF-like" evidence="11">
    <location>
        <begin position="309"/>
        <end position="347"/>
    </location>
</feature>
<organism evidence="14 15">
    <name type="scientific">Elysia chlorotica</name>
    <name type="common">Eastern emerald elysia</name>
    <name type="synonym">Sea slug</name>
    <dbReference type="NCBI Taxonomy" id="188477"/>
    <lineage>
        <taxon>Eukaryota</taxon>
        <taxon>Metazoa</taxon>
        <taxon>Spiralia</taxon>
        <taxon>Lophotrochozoa</taxon>
        <taxon>Mollusca</taxon>
        <taxon>Gastropoda</taxon>
        <taxon>Heterobranchia</taxon>
        <taxon>Euthyneura</taxon>
        <taxon>Panpulmonata</taxon>
        <taxon>Sacoglossa</taxon>
        <taxon>Placobranchoidea</taxon>
        <taxon>Plakobranchidae</taxon>
        <taxon>Elysia</taxon>
    </lineage>
</organism>
<feature type="domain" description="Sushi" evidence="12">
    <location>
        <begin position="2713"/>
        <end position="2773"/>
    </location>
</feature>
<feature type="domain" description="Sushi" evidence="12">
    <location>
        <begin position="2047"/>
        <end position="2107"/>
    </location>
</feature>
<feature type="domain" description="EGF-like" evidence="11">
    <location>
        <begin position="3825"/>
        <end position="3856"/>
    </location>
</feature>
<keyword evidence="7" id="KW-0325">Glycoprotein</keyword>
<evidence type="ECO:0000256" key="3">
    <source>
        <dbReference type="ARBA" id="ARBA00022729"/>
    </source>
</evidence>
<dbReference type="InterPro" id="IPR013032">
    <property type="entry name" value="EGF-like_CS"/>
</dbReference>
<dbReference type="GO" id="GO:0005509">
    <property type="term" value="F:calcium ion binding"/>
    <property type="evidence" value="ECO:0007669"/>
    <property type="project" value="InterPro"/>
</dbReference>
<feature type="domain" description="Sushi" evidence="12">
    <location>
        <begin position="2966"/>
        <end position="3024"/>
    </location>
</feature>
<dbReference type="FunFam" id="2.10.25.10:FF:000122">
    <property type="entry name" value="Protein crumbs homolog 2"/>
    <property type="match status" value="1"/>
</dbReference>
<feature type="disulfide bond" evidence="9">
    <location>
        <begin position="2200"/>
        <end position="2227"/>
    </location>
</feature>
<feature type="domain" description="Sushi" evidence="12">
    <location>
        <begin position="983"/>
        <end position="1042"/>
    </location>
</feature>
<dbReference type="SMART" id="SM00181">
    <property type="entry name" value="EGF"/>
    <property type="match status" value="9"/>
</dbReference>
<dbReference type="SMART" id="SM00032">
    <property type="entry name" value="CCP"/>
    <property type="match status" value="51"/>
</dbReference>
<evidence type="ECO:0000259" key="11">
    <source>
        <dbReference type="PROSITE" id="PS50026"/>
    </source>
</evidence>
<feature type="disulfide bond" evidence="9">
    <location>
        <begin position="3797"/>
        <end position="3824"/>
    </location>
</feature>
<dbReference type="PRINTS" id="PR00895">
    <property type="entry name" value="PENTAXIN"/>
</dbReference>
<dbReference type="InterPro" id="IPR000152">
    <property type="entry name" value="EGF-type_Asp/Asn_hydroxyl_site"/>
</dbReference>
<dbReference type="GO" id="GO:0016020">
    <property type="term" value="C:membrane"/>
    <property type="evidence" value="ECO:0007669"/>
    <property type="project" value="UniProtKB-SubCell"/>
</dbReference>
<evidence type="ECO:0000256" key="6">
    <source>
        <dbReference type="ARBA" id="ARBA00023157"/>
    </source>
</evidence>
<keyword evidence="15" id="KW-1185">Reference proteome</keyword>
<feature type="domain" description="EGF-like" evidence="11">
    <location>
        <begin position="3888"/>
        <end position="3920"/>
    </location>
</feature>
<evidence type="ECO:0000313" key="15">
    <source>
        <dbReference type="Proteomes" id="UP000271974"/>
    </source>
</evidence>
<feature type="domain" description="Sushi" evidence="12">
    <location>
        <begin position="741"/>
        <end position="798"/>
    </location>
</feature>
<feature type="disulfide bond" evidence="9">
    <location>
        <begin position="1309"/>
        <end position="1336"/>
    </location>
</feature>
<feature type="disulfide bond" evidence="9">
    <location>
        <begin position="2683"/>
        <end position="2710"/>
    </location>
</feature>
<feature type="domain" description="Sushi" evidence="12">
    <location>
        <begin position="1570"/>
        <end position="1629"/>
    </location>
</feature>
<feature type="domain" description="Laminin G" evidence="10">
    <location>
        <begin position="543"/>
        <end position="711"/>
    </location>
</feature>
<feature type="disulfide bond" evidence="9">
    <location>
        <begin position="1045"/>
        <end position="1088"/>
    </location>
</feature>
<feature type="domain" description="Sushi" evidence="12">
    <location>
        <begin position="918"/>
        <end position="982"/>
    </location>
</feature>
<dbReference type="InterPro" id="IPR035976">
    <property type="entry name" value="Sushi/SCR/CCP_sf"/>
</dbReference>
<feature type="disulfide bond" evidence="8">
    <location>
        <begin position="527"/>
        <end position="536"/>
    </location>
</feature>
<feature type="disulfide bond" evidence="9">
    <location>
        <begin position="1600"/>
        <end position="1627"/>
    </location>
</feature>
<feature type="disulfide bond" evidence="9">
    <location>
        <begin position="2625"/>
        <end position="2652"/>
    </location>
</feature>
<feature type="disulfide bond" evidence="9">
    <location>
        <begin position="2017"/>
        <end position="2044"/>
    </location>
</feature>
<feature type="disulfide bond" evidence="9">
    <location>
        <begin position="1838"/>
        <end position="1865"/>
    </location>
</feature>
<feature type="disulfide bond" evidence="9">
    <location>
        <begin position="3675"/>
        <end position="3702"/>
    </location>
</feature>
<dbReference type="Pfam" id="PF07699">
    <property type="entry name" value="Ephrin_rec_like"/>
    <property type="match status" value="3"/>
</dbReference>
<feature type="domain" description="Sushi" evidence="12">
    <location>
        <begin position="1339"/>
        <end position="1398"/>
    </location>
</feature>
<dbReference type="InterPro" id="IPR000742">
    <property type="entry name" value="EGF"/>
</dbReference>
<feature type="domain" description="Sushi" evidence="12">
    <location>
        <begin position="2346"/>
        <end position="2403"/>
    </location>
</feature>
<feature type="domain" description="Sushi" evidence="12">
    <location>
        <begin position="2655"/>
        <end position="2712"/>
    </location>
</feature>
<feature type="domain" description="Sushi" evidence="12">
    <location>
        <begin position="1399"/>
        <end position="1457"/>
    </location>
</feature>
<feature type="disulfide bond" evidence="9">
    <location>
        <begin position="2374"/>
        <end position="2401"/>
    </location>
</feature>
<feature type="domain" description="EGF-like" evidence="11">
    <location>
        <begin position="501"/>
        <end position="537"/>
    </location>
</feature>
<feature type="disulfide bond" evidence="9">
    <location>
        <begin position="3179"/>
        <end position="3206"/>
    </location>
</feature>
<feature type="domain" description="Sushi" evidence="12">
    <location>
        <begin position="857"/>
        <end position="917"/>
    </location>
</feature>
<dbReference type="SUPFAM" id="SSF57184">
    <property type="entry name" value="Growth factor receptor domain"/>
    <property type="match status" value="1"/>
</dbReference>
<feature type="disulfide bond" evidence="9">
    <location>
        <begin position="1898"/>
        <end position="1925"/>
    </location>
</feature>
<feature type="disulfide bond" evidence="9">
    <location>
        <begin position="1780"/>
        <end position="1807"/>
    </location>
</feature>
<feature type="domain" description="Sushi" evidence="12">
    <location>
        <begin position="799"/>
        <end position="856"/>
    </location>
</feature>
<feature type="disulfide bond" evidence="9">
    <location>
        <begin position="3422"/>
        <end position="3449"/>
    </location>
</feature>
<feature type="domain" description="Sushi" evidence="12">
    <location>
        <begin position="1104"/>
        <end position="1163"/>
    </location>
</feature>
<dbReference type="Pfam" id="PF07645">
    <property type="entry name" value="EGF_CA"/>
    <property type="match status" value="1"/>
</dbReference>
<evidence type="ECO:0000256" key="7">
    <source>
        <dbReference type="ARBA" id="ARBA00023180"/>
    </source>
</evidence>
<feature type="domain" description="Sushi" evidence="12">
    <location>
        <begin position="2524"/>
        <end position="2595"/>
    </location>
</feature>
<feature type="domain" description="Sushi" evidence="12">
    <location>
        <begin position="2172"/>
        <end position="2229"/>
    </location>
</feature>
<protein>
    <recommendedName>
        <fullName evidence="16">Sushi, von Willebrand factor type A, EGF and pentraxin domain-containing protein 1</fullName>
    </recommendedName>
</protein>
<evidence type="ECO:0000313" key="14">
    <source>
        <dbReference type="EMBL" id="RUS82417.1"/>
    </source>
</evidence>
<keyword evidence="2 8" id="KW-0245">EGF-like domain</keyword>
<dbReference type="Proteomes" id="UP000271974">
    <property type="component" value="Unassembled WGS sequence"/>
</dbReference>
<feature type="domain" description="Sushi" evidence="12">
    <location>
        <begin position="3209"/>
        <end position="3275"/>
    </location>
</feature>
<dbReference type="OrthoDB" id="6515930at2759"/>
<feature type="domain" description="Sushi" evidence="12">
    <location>
        <begin position="1810"/>
        <end position="1867"/>
    </location>
</feature>
<dbReference type="GO" id="GO:0019904">
    <property type="term" value="F:protein domain specific binding"/>
    <property type="evidence" value="ECO:0007669"/>
    <property type="project" value="UniProtKB-ARBA"/>
</dbReference>
<dbReference type="Pfam" id="PF12661">
    <property type="entry name" value="hEGF"/>
    <property type="match status" value="2"/>
</dbReference>
<feature type="domain" description="EGF-like" evidence="11">
    <location>
        <begin position="349"/>
        <end position="385"/>
    </location>
</feature>
<feature type="disulfide bond" evidence="9">
    <location>
        <begin position="2078"/>
        <end position="2105"/>
    </location>
</feature>
<feature type="domain" description="Sushi" evidence="12">
    <location>
        <begin position="3151"/>
        <end position="3208"/>
    </location>
</feature>
<dbReference type="SUPFAM" id="SSF49899">
    <property type="entry name" value="Concanavalin A-like lectins/glucanases"/>
    <property type="match status" value="1"/>
</dbReference>
<dbReference type="InterPro" id="IPR000436">
    <property type="entry name" value="Sushi_SCR_CCP_dom"/>
</dbReference>
<dbReference type="GO" id="GO:0048863">
    <property type="term" value="P:stem cell differentiation"/>
    <property type="evidence" value="ECO:0007669"/>
    <property type="project" value="UniProtKB-ARBA"/>
</dbReference>
<dbReference type="FunFam" id="2.10.25.10:FF:000309">
    <property type="entry name" value="Uncharacterized protein, isoform A"/>
    <property type="match status" value="1"/>
</dbReference>
<feature type="disulfide bond" evidence="9">
    <location>
        <begin position="1251"/>
        <end position="1278"/>
    </location>
</feature>
<dbReference type="Gene3D" id="2.60.120.200">
    <property type="match status" value="1"/>
</dbReference>
<dbReference type="GO" id="GO:0030097">
    <property type="term" value="P:hemopoiesis"/>
    <property type="evidence" value="ECO:0007669"/>
    <property type="project" value="UniProtKB-ARBA"/>
</dbReference>
<feature type="domain" description="Sushi" evidence="12">
    <location>
        <begin position="2596"/>
        <end position="2654"/>
    </location>
</feature>
<feature type="domain" description="Sushi" evidence="12">
    <location>
        <begin position="2466"/>
        <end position="2523"/>
    </location>
</feature>
<feature type="domain" description="Sushi" evidence="12">
    <location>
        <begin position="2894"/>
        <end position="2965"/>
    </location>
</feature>
<feature type="domain" description="EGF-like" evidence="11">
    <location>
        <begin position="387"/>
        <end position="423"/>
    </location>
</feature>
<feature type="disulfide bond" evidence="9">
    <location>
        <begin position="2049"/>
        <end position="2092"/>
    </location>
</feature>
<feature type="disulfide bond" evidence="9">
    <location>
        <begin position="2436"/>
        <end position="2463"/>
    </location>
</feature>
<dbReference type="GO" id="GO:0048646">
    <property type="term" value="P:anatomical structure formation involved in morphogenesis"/>
    <property type="evidence" value="ECO:0007669"/>
    <property type="project" value="UniProtKB-ARBA"/>
</dbReference>
<feature type="disulfide bond" evidence="8">
    <location>
        <begin position="413"/>
        <end position="422"/>
    </location>
</feature>
<feature type="domain" description="Sushi" evidence="12">
    <location>
        <begin position="3583"/>
        <end position="3640"/>
    </location>
</feature>
<feature type="domain" description="EGF-like" evidence="11">
    <location>
        <begin position="425"/>
        <end position="461"/>
    </location>
</feature>
<dbReference type="Gene3D" id="2.10.70.10">
    <property type="entry name" value="Complement Module, domain 1"/>
    <property type="match status" value="51"/>
</dbReference>
<dbReference type="Pfam" id="PF00084">
    <property type="entry name" value="Sushi"/>
    <property type="match status" value="50"/>
</dbReference>
<comment type="caution">
    <text evidence="14">The sequence shown here is derived from an EMBL/GenBank/DDBJ whole genome shotgun (WGS) entry which is preliminary data.</text>
</comment>
<feature type="disulfide bond" evidence="8">
    <location>
        <begin position="451"/>
        <end position="460"/>
    </location>
</feature>
<feature type="disulfide bond" evidence="9">
    <location>
        <begin position="1485"/>
        <end position="1512"/>
    </location>
</feature>
<dbReference type="Gene3D" id="2.10.25.10">
    <property type="entry name" value="Laminin"/>
    <property type="match status" value="9"/>
</dbReference>
<feature type="domain" description="Sushi" evidence="12">
    <location>
        <begin position="3707"/>
        <end position="3764"/>
    </location>
</feature>
<feature type="disulfide bond" evidence="9">
    <location>
        <begin position="827"/>
        <end position="854"/>
    </location>
</feature>
<dbReference type="InterPro" id="IPR001881">
    <property type="entry name" value="EGF-like_Ca-bd_dom"/>
</dbReference>
<feature type="disulfide bond" evidence="9">
    <location>
        <begin position="2566"/>
        <end position="2593"/>
    </location>
</feature>
<feature type="domain" description="Sushi" evidence="12">
    <location>
        <begin position="2774"/>
        <end position="2831"/>
    </location>
</feature>
<reference evidence="14 15" key="1">
    <citation type="submission" date="2019-01" db="EMBL/GenBank/DDBJ databases">
        <title>A draft genome assembly of the solar-powered sea slug Elysia chlorotica.</title>
        <authorList>
            <person name="Cai H."/>
            <person name="Li Q."/>
            <person name="Fang X."/>
            <person name="Li J."/>
            <person name="Curtis N.E."/>
            <person name="Altenburger A."/>
            <person name="Shibata T."/>
            <person name="Feng M."/>
            <person name="Maeda T."/>
            <person name="Schwartz J.A."/>
            <person name="Shigenobu S."/>
            <person name="Lundholm N."/>
            <person name="Nishiyama T."/>
            <person name="Yang H."/>
            <person name="Hasebe M."/>
            <person name="Li S."/>
            <person name="Pierce S.K."/>
            <person name="Wang J."/>
        </authorList>
    </citation>
    <scope>NUCLEOTIDE SEQUENCE [LARGE SCALE GENOMIC DNA]</scope>
    <source>
        <strain evidence="14">EC2010</strain>
        <tissue evidence="14">Whole organism of an adult</tissue>
    </source>
</reference>
<dbReference type="Pfam" id="PF00354">
    <property type="entry name" value="Pentaxin"/>
    <property type="match status" value="1"/>
</dbReference>
<dbReference type="Gene3D" id="2.10.50.10">
    <property type="entry name" value="Tumor Necrosis Factor Receptor, subunit A, domain 2"/>
    <property type="match status" value="3"/>
</dbReference>
<feature type="disulfide bond" evidence="9">
    <location>
        <begin position="1960"/>
        <end position="1987"/>
    </location>
</feature>
<dbReference type="InterPro" id="IPR051277">
    <property type="entry name" value="SEZ6_CSMD_C4BPB_Regulators"/>
</dbReference>
<feature type="domain" description="Sushi" evidence="12">
    <location>
        <begin position="2832"/>
        <end position="2893"/>
    </location>
</feature>
<keyword evidence="6 8" id="KW-1015">Disulfide bond</keyword>
<dbReference type="InterPro" id="IPR018097">
    <property type="entry name" value="EGF_Ca-bd_CS"/>
</dbReference>
<feature type="disulfide bond" evidence="9">
    <location>
        <begin position="1369"/>
        <end position="1396"/>
    </location>
</feature>
<evidence type="ECO:0000256" key="1">
    <source>
        <dbReference type="ARBA" id="ARBA00004370"/>
    </source>
</evidence>
<keyword evidence="4" id="KW-0677">Repeat</keyword>
<feature type="domain" description="Sushi" evidence="12">
    <location>
        <begin position="2230"/>
        <end position="2287"/>
    </location>
</feature>
<dbReference type="PANTHER" id="PTHR45656">
    <property type="entry name" value="PROTEIN CBR-CLEC-78"/>
    <property type="match status" value="1"/>
</dbReference>
<feature type="domain" description="Sushi" evidence="12">
    <location>
        <begin position="3276"/>
        <end position="3333"/>
    </location>
</feature>
<dbReference type="PROSITE" id="PS01187">
    <property type="entry name" value="EGF_CA"/>
    <property type="match status" value="1"/>
</dbReference>
<feature type="domain" description="Sushi" evidence="12">
    <location>
        <begin position="1928"/>
        <end position="1989"/>
    </location>
</feature>
<feature type="domain" description="Sushi" evidence="12">
    <location>
        <begin position="3391"/>
        <end position="3451"/>
    </location>
</feature>
<feature type="disulfide bond" evidence="9">
    <location>
        <begin position="3735"/>
        <end position="3762"/>
    </location>
</feature>
<feature type="domain" description="Sushi" evidence="12">
    <location>
        <begin position="3452"/>
        <end position="3514"/>
    </location>
</feature>
<feature type="disulfide bond" evidence="8">
    <location>
        <begin position="375"/>
        <end position="384"/>
    </location>
</feature>
<feature type="disulfide bond" evidence="9">
    <location>
        <begin position="2258"/>
        <end position="2285"/>
    </location>
</feature>
<dbReference type="PROSITE" id="PS50025">
    <property type="entry name" value="LAM_G_DOMAIN"/>
    <property type="match status" value="1"/>
</dbReference>
<feature type="disulfide bond" evidence="9">
    <location>
        <begin position="2494"/>
        <end position="2521"/>
    </location>
</feature>
<dbReference type="InterPro" id="IPR013320">
    <property type="entry name" value="ConA-like_dom_sf"/>
</dbReference>
<feature type="domain" description="Sushi" evidence="12">
    <location>
        <begin position="3025"/>
        <end position="3085"/>
    </location>
</feature>
<feature type="domain" description="Pentraxin (PTX)" evidence="13">
    <location>
        <begin position="542"/>
        <end position="740"/>
    </location>
</feature>
<dbReference type="InterPro" id="IPR009030">
    <property type="entry name" value="Growth_fac_rcpt_cys_sf"/>
</dbReference>
<dbReference type="STRING" id="188477.A0A3S0ZME0"/>
<feature type="domain" description="Sushi" evidence="12">
    <location>
        <begin position="1043"/>
        <end position="1103"/>
    </location>
</feature>
<evidence type="ECO:0000259" key="10">
    <source>
        <dbReference type="PROSITE" id="PS50025"/>
    </source>
</evidence>
<feature type="domain" description="Sushi" evidence="12">
    <location>
        <begin position="3334"/>
        <end position="3390"/>
    </location>
</feature>
<evidence type="ECO:0008006" key="16">
    <source>
        <dbReference type="Google" id="ProtNLM"/>
    </source>
</evidence>
<feature type="disulfide bond" evidence="8">
    <location>
        <begin position="3892"/>
        <end position="3902"/>
    </location>
</feature>
<dbReference type="PANTHER" id="PTHR45656:SF4">
    <property type="entry name" value="PROTEIN CBR-CLEC-78"/>
    <property type="match status" value="1"/>
</dbReference>
<dbReference type="SUPFAM" id="SSF57535">
    <property type="entry name" value="Complement control module/SCR domain"/>
    <property type="match status" value="51"/>
</dbReference>
<dbReference type="PROSITE" id="PS01186">
    <property type="entry name" value="EGF_2"/>
    <property type="match status" value="6"/>
</dbReference>
<dbReference type="SUPFAM" id="SSF57196">
    <property type="entry name" value="EGF/Laminin"/>
    <property type="match status" value="6"/>
</dbReference>
<dbReference type="SMART" id="SM00179">
    <property type="entry name" value="EGF_CA"/>
    <property type="match status" value="7"/>
</dbReference>
<feature type="disulfide bond" evidence="9">
    <location>
        <begin position="2316"/>
        <end position="2343"/>
    </location>
</feature>
<feature type="disulfide bond" evidence="9">
    <location>
        <begin position="3393"/>
        <end position="3436"/>
    </location>
</feature>
<feature type="disulfide bond" evidence="9">
    <location>
        <begin position="2995"/>
        <end position="3022"/>
    </location>
</feature>
<feature type="domain" description="Sushi" evidence="12">
    <location>
        <begin position="2108"/>
        <end position="2171"/>
    </location>
</feature>
<feature type="domain" description="Sushi" evidence="12">
    <location>
        <begin position="1164"/>
        <end position="1222"/>
    </location>
</feature>
<feature type="domain" description="Sushi" evidence="12">
    <location>
        <begin position="1745"/>
        <end position="1809"/>
    </location>
</feature>
<feature type="domain" description="Sushi" evidence="12">
    <location>
        <begin position="3515"/>
        <end position="3582"/>
    </location>
</feature>
<feature type="domain" description="Sushi" evidence="12">
    <location>
        <begin position="1223"/>
        <end position="1280"/>
    </location>
</feature>
<accession>A0A3S0ZME0</accession>
<dbReference type="InterPro" id="IPR011641">
    <property type="entry name" value="Tyr-kin_ephrin_A/B_rcpt-like"/>
</dbReference>
<comment type="subcellular location">
    <subcellularLocation>
        <location evidence="1">Membrane</location>
    </subcellularLocation>
</comment>
<dbReference type="InterPro" id="IPR001759">
    <property type="entry name" value="PTX_dom"/>
</dbReference>
<keyword evidence="5" id="KW-0472">Membrane</keyword>
<dbReference type="PROSITE" id="PS51828">
    <property type="entry name" value="PTX_2"/>
    <property type="match status" value="1"/>
</dbReference>
<feature type="domain" description="Sushi" evidence="12">
    <location>
        <begin position="1515"/>
        <end position="1569"/>
    </location>
</feature>
<feature type="non-terminal residue" evidence="14">
    <location>
        <position position="1"/>
    </location>
</feature>
<dbReference type="EMBL" id="RQTK01000287">
    <property type="protein sequence ID" value="RUS82417.1"/>
    <property type="molecule type" value="Genomic_DNA"/>
</dbReference>
<comment type="caution">
    <text evidence="8">Lacks conserved residue(s) required for the propagation of feature annotation.</text>
</comment>
<dbReference type="GO" id="GO:0035282">
    <property type="term" value="P:segmentation"/>
    <property type="evidence" value="ECO:0007669"/>
    <property type="project" value="UniProtKB-ARBA"/>
</dbReference>
<dbReference type="PROSITE" id="PS00022">
    <property type="entry name" value="EGF_1"/>
    <property type="match status" value="7"/>
</dbReference>
<evidence type="ECO:0000256" key="8">
    <source>
        <dbReference type="PROSITE-ProRule" id="PRU00076"/>
    </source>
</evidence>
<feature type="disulfide bond" evidence="9">
    <location>
        <begin position="2142"/>
        <end position="2169"/>
    </location>
</feature>
<feature type="disulfide bond" evidence="8">
    <location>
        <begin position="3846"/>
        <end position="3855"/>
    </location>
</feature>
<feature type="disulfide bond" evidence="8">
    <location>
        <begin position="3910"/>
        <end position="3919"/>
    </location>
</feature>
<feature type="domain" description="Sushi" evidence="12">
    <location>
        <begin position="1458"/>
        <end position="1514"/>
    </location>
</feature>
<feature type="disulfide bond" evidence="8">
    <location>
        <begin position="337"/>
        <end position="346"/>
    </location>
</feature>
<evidence type="ECO:0000259" key="12">
    <source>
        <dbReference type="PROSITE" id="PS50923"/>
    </source>
</evidence>
<feature type="disulfide bond" evidence="9">
    <location>
        <begin position="2834"/>
        <end position="2877"/>
    </location>
</feature>
<feature type="domain" description="Sushi" evidence="12">
    <location>
        <begin position="1687"/>
        <end position="1744"/>
    </location>
</feature>
<feature type="domain" description="Sushi" evidence="12">
    <location>
        <begin position="3086"/>
        <end position="3150"/>
    </location>
</feature>
<dbReference type="PROSITE" id="PS00010">
    <property type="entry name" value="ASX_HYDROXYL"/>
    <property type="match status" value="4"/>
</dbReference>
<feature type="domain" description="Sushi" evidence="12">
    <location>
        <begin position="3765"/>
        <end position="3826"/>
    </location>
</feature>
<feature type="disulfide bond" evidence="9">
    <location>
        <begin position="3611"/>
        <end position="3638"/>
    </location>
</feature>
<sequence length="3921" mass="425336">DSTGSQLGVITEKRRLRRSIQLTTDQTNDIQTSGSYLKKKSKLSFKVMLEGQWTSGNSTESEVSRNLQRVLTSLLEEARQGLLNLTVHGKDLDFADFVYDPEHKILRCPMGSVFVNQSCVNCPVGTFYNTTSMECLGCPRGSFQPEEGQSTCVICPTGSSTVAPRAKSANDCRAHCSPGSFSSSGLEPCESCSRGFYQTEASALACNPCSPGTTTARRGSRRPQDCAEPCPMGHVSDTGLAPCFRCPHHCYQPDPGQSQCLLCPPGLVTLSSGAVSVESCLEHSVAFGNQSDYVDSPRSYLMSDQAVLAYDVCFSGPCQNGGQCVSKNGGSLFGCTCPSGFQGSQCEQRVDLCELNPCLNGGQCLQHADTLKCHCKTGFTGGKCEIDINECASSPCQNQADCVDEIGSYRCLCPVFYSGPTCADMVNDCTQDTCRNGGNCTNTPTGFECVCAQGFNGTICEVDIDECQTLPCLNQGSCTDMPGTYRCDCVQGFTGTSCETETNECEESPCQNQGTCEDLVGSYRCHCVSGFSGNKCEKELIAHYQLHFITPTIMEYAKMSIAQPLSALSLSVWFRTTDDQNQGTFFSYSVPGQPDTLSLTDYANLNLVINGQVARIGARLNDGLWHHFVFTWSSALGDWKAYGDGIIIDQNTDLSKSTSIPGQGVFIVGQEQDSFGGDFSPAETFVGSMTHLNIWDRVLTLQEVDELRFSCEYPTGNVISWLSVQENLHGNIAPQPTSFCEECPAPVKPEFGAAEYTETRPGSYVRFECSAGYERVGSGKIRCLVSSHWEEDTPFCKPITCGNPGSIANGQVLGEDYSFGKQIRFRCGEGFELSGEPILTCEEWGDWDFDIPECQEIQCPLPALSENTVASPSKTRFKRGSNVTFSCKLGSTLHTAHNSVTCQTDGTWDQTLPSCDELHCGPPPSIDNGAPSTPRPEYNVGDSVRYKCKFGYDFNLDAANTKRSIDCLPSGQWESELPVCIPIKCLDPPSIPRAVAEGSGRTVGSIVTYECSSGFQPLPGRRSTIECQENQEWTKTFFNCVPIQCPDPPALSNGSFDPPNGPYLYTMKLVAICNLGYEVTPSNSERTCEANSSWDGVAPRCLPVSCGPPQPVAMATLTLSGGTKYLDTVTVTCDLGFQLEGPAVRTCEASKSWKPSGSVACKPRKCPVPPDIEFGSYGLSGPTEYGSSVQYSCAAGYRLHGERTSTCSEEGIWSHETPTCHLIMCPSPEPPHMGSLNVKSNGYAGQAIYTCAPDYRLNGVSERTCQMDDTWSGEAPTCEPTKCRPPPDLAHGDVEYTNMSPGGLVRHKCNEGYVLVGEFQRICQANLTLSGGPPRCEPVSCGPLQPPLHGSIAHSPDNAIYGAVISFTCNLGYYLSSDGNRSCLSNGSWSGEPPTCVPVECPPKSIPISNGQVNSTERTFGEIQAYSCDSGYQLHGSAVRVCQADGTWDQPEPFCQIIQCPELMIPNGLVNTSERSFSTHVSVSCISHYRLEGPSTIVCDENGEWEGGDPRCINVECSPPVPILNGNVTVINNLTIKHECENGYRLIGKQVQVCDLDGSWVPDIPLCEKITCENLNATDFPNGEIKYVSNNIGDRVNYICNNGYTLRGVPNRKCSGNGDWESSPPVCELVDCGSPPPLLNGTFVGSNYTYGSVLNASCHFGFHIVGMNAVMCQEDGNWSQVPLCEKTTCPSLNFENGTVLVTSYEVLGQAQYQCGNGFQLLSNTSTRECLDSGEWSSHDPVCNIIVCLKPTNLHNTTLIVGSSDGNVDVFDFGEEISYTCPEGFYLSGPDRRTCGSDSTWSGTDPQCSRVICPEPMTPENGWRTGDGVTFESEIYYGCDTGYELLGENNPKCLANGVWSSQNQTCIKISCGEPQTINNANFVVGDESYLWLAHGRYSCDEGYTATGEAEIQCLATKQWSATDFACTIVSCQIITSTNIPNGILVPSIPNPVYGSIVSISCDVGYSLTGSSQITCQSDGTWSHSIPTCAILRCPPLSLANGRVIASSNEYGGVAKHICNVGYVLDGHTSLSCLSTGSWNASQPVCNIVRCPNPPSTLEHGQVVDSKYEYVYGSSSTYRCNNGYELQGSREITCEASGTFSSAPPTCRRVPCPVPSVIANGNMSVKSVRNETSSDQYDVVTYTCSHGYNLLGLSQIECLLGGTWSGISPECTPVLCPSLSPPINGYIVNMDLEFGQSVVFLCDSGYDLKGSDTRVCQADQTWSGELTKCEPKFCGVPPEPFENGIIDGEYVYKTGVFYRCLPGFELIGETYRPCGENGSWAGEVPFCSRLSCPTPPAIENGFKSGPPYEFESEVIYSCTDGYEIQGEATRICQASLVWSGQPPVCLPISCGSPPVLDNGYIEGSSHLFGDILNVSCHRGYRLKGSEIRVCQANKTWSFDDPLCEQILCPPPPLYNKSSRDTEDARDTFPVDFSVSYVCEIGHIMNGSGVKICEQSGQWSGEDIHCYPLSCEPVNSIKYGEVMGNSFTYLSVLDYTCKDGFKLAGNSSSTCTEHGIWSSQPPSCNPIECPSLATAYGSFKMFPGDNSTLLQERNKTGQYIYGDVLSLVCDEGYEPKGPTRRTCLLNGTWSHNYTVCDPVNCSIPRNIDNAVIPNGKNVAYGESISVSCIEGFTLLGASELKCGSDTRWEEPLPRCLLLACGSPPLVPNAYIEGDNFDRGQSIKYYCKPGFHLIGNRYLMCGNNSVWEGFLPVCVLRDCGVLPEIPNAKVIQTGGVTTFGSSSTITCVSGFFHDVDPSIKCGVNGTWEVHPSFECKPVDCGQPPRIQHGTVQVTDTIFGSPAIYSCSVGYYLISSSYMYCEEDGQWVYETPTCKAVDCSTPPTIPHTFSNSLQGTEYTAVVKYHCKIGYSLVDSSADNLTCGAMGIWTAEVTPSCKAIDCGLPPLYPNTMYDLENNHTSYLSHAFYQCDPGYQVKTTLLNEESNGTSSVNVLTCHETGHWIGNPIACEPVDCGTYPDSPDVIYHPDNGTKFGALVFYSCRLGFSKNGPDFLHCEDSGNWSSYSHSCLPIDCGPPYGVDHGTVTFFNTTFDAEAIYNCDSGYNMSRNDTPVSRCLSSGMWSITELPTCWPVDCFAPPTIAYGRAHFNTTTLHSRVIYECVHGYVLNQNSVNEFKCVELGTWEGDTGRSDIPVCQPVQCSSPIVPVNGNVTFSSLTFGARAVFSCMPGYKLEGVAYSECSRNGSWSSDSPTCPPLECPSAPDAGENGLMFAPNVTFGSKAEYSCKKGYKFISDVGISNLSSLFLTCNQDGEWNGTVPICGIVTCDNITVSNGIFSYTGNSFGSSAQLICNEGFTLQGSGITQCDEHGLWVDAKESKCERIQCTNPPNIANGITEFSSLSYQSKAIYKCSYGYRLVGQNALKCTHSGWEGIKPSCVLIVCNIPATIPNAYSNFSSDQPMIVGKIIKYVCNPGFKLKGSDIVGCSPNGKWLPEVPECKPVFCPGPPTLPNYIVLQDTGRYVNATVQFSCIEGYRMVEINDTITTIKCGLDGQWFGKLPSCDLVKCDDNPPSISHATISKTGDTYASKAFYSCDIGYIANGPNELICDNLGRWSESIATDSTSIIRPSCDIIHCGAPPNISDTTYIGSDFSWNQTITYACLDGFDLIGKATSTCLITGNWSPTRFICQVRTCSLPHTIQNGNVRLPLTQTGGLPIPGHLAHFECKQNHRLIGHPVLRCMEAGNWNGSWPECRQINEICSEFANLENTQSIRGGKHYGEKVVLGCVEGYTPRGDMTSTCLQDRTWTLPQGRCQRVFCGKPTPKSGSETSAMVIGWNYYYKDTVRYICRYGHLPSHNPPILTCGATGLWDGQPECTAQCSKSCLNGGRCLGRNVCECLPGWAGSRCQFANCIMPCLHGGRCVAPYKCACRRGYTGFRCEEAVCTQPCKNGGRCFQPDRCRCPFGYSGPVCEK</sequence>
<evidence type="ECO:0000256" key="5">
    <source>
        <dbReference type="ARBA" id="ARBA00023136"/>
    </source>
</evidence>
<name>A0A3S0ZME0_ELYCH</name>
<feature type="disulfide bond" evidence="8">
    <location>
        <begin position="3828"/>
        <end position="3838"/>
    </location>
</feature>
<dbReference type="FunFam" id="2.10.50.10:FF:000018">
    <property type="entry name" value="Sushi, von Willebrand factor type A, EGF and pentraxin domain-containing 1"/>
    <property type="match status" value="1"/>
</dbReference>
<dbReference type="FunFam" id="2.10.25.10:FF:000472">
    <property type="entry name" value="Uncharacterized protein, isoform A"/>
    <property type="match status" value="1"/>
</dbReference>
<feature type="domain" description="Sushi" evidence="12">
    <location>
        <begin position="2404"/>
        <end position="2465"/>
    </location>
</feature>
<feature type="disulfide bond" evidence="8">
    <location>
        <begin position="489"/>
        <end position="498"/>
    </location>
</feature>
<keyword evidence="9" id="KW-0768">Sushi</keyword>
<dbReference type="CDD" id="cd00054">
    <property type="entry name" value="EGF_CA"/>
    <property type="match status" value="6"/>
</dbReference>
<dbReference type="FunFam" id="2.10.25.10:FF:000012">
    <property type="entry name" value="Delta-like protein"/>
    <property type="match status" value="1"/>
</dbReference>
<feature type="disulfide bond" evidence="9">
    <location>
        <begin position="769"/>
        <end position="796"/>
    </location>
</feature>
<feature type="domain" description="Sushi" evidence="12">
    <location>
        <begin position="2288"/>
        <end position="2345"/>
    </location>
</feature>
<evidence type="ECO:0000256" key="4">
    <source>
        <dbReference type="ARBA" id="ARBA00022737"/>
    </source>
</evidence>
<proteinExistence type="predicted"/>
<feature type="disulfide bond" evidence="9">
    <location>
        <begin position="859"/>
        <end position="902"/>
    </location>
</feature>
<feature type="disulfide bond" evidence="9">
    <location>
        <begin position="1428"/>
        <end position="1455"/>
    </location>
</feature>
<dbReference type="PROSITE" id="PS50923">
    <property type="entry name" value="SUSHI"/>
    <property type="match status" value="51"/>
</dbReference>
<feature type="domain" description="Sushi" evidence="12">
    <location>
        <begin position="1990"/>
        <end position="2046"/>
    </location>
</feature>
<keyword evidence="3" id="KW-0732">Signal</keyword>
<dbReference type="SMART" id="SM00159">
    <property type="entry name" value="PTX"/>
    <property type="match status" value="1"/>
</dbReference>
<dbReference type="CDD" id="cd00033">
    <property type="entry name" value="CCP"/>
    <property type="match status" value="49"/>
</dbReference>
<feature type="disulfide bond" evidence="9">
    <location>
        <begin position="2802"/>
        <end position="2829"/>
    </location>
</feature>
<feature type="domain" description="Sushi" evidence="12">
    <location>
        <begin position="1630"/>
        <end position="1686"/>
    </location>
</feature>
<dbReference type="PROSITE" id="PS50026">
    <property type="entry name" value="EGF_3"/>
    <property type="match status" value="8"/>
</dbReference>
<dbReference type="Pfam" id="PF00008">
    <property type="entry name" value="EGF"/>
    <property type="match status" value="3"/>
</dbReference>
<feature type="domain" description="EGF-like" evidence="11">
    <location>
        <begin position="463"/>
        <end position="499"/>
    </location>
</feature>
<dbReference type="InterPro" id="IPR049883">
    <property type="entry name" value="NOTCH1_EGF-like"/>
</dbReference>
<feature type="domain" description="Sushi" evidence="12">
    <location>
        <begin position="1868"/>
        <end position="1927"/>
    </location>
</feature>
<dbReference type="InterPro" id="IPR001791">
    <property type="entry name" value="Laminin_G"/>
</dbReference>
<dbReference type="SMART" id="SM01411">
    <property type="entry name" value="Ephrin_rec_like"/>
    <property type="match status" value="4"/>
</dbReference>
<evidence type="ECO:0000259" key="13">
    <source>
        <dbReference type="PROSITE" id="PS51828"/>
    </source>
</evidence>
<feature type="disulfide bond" evidence="9">
    <location>
        <begin position="1193"/>
        <end position="1220"/>
    </location>
</feature>
<feature type="domain" description="Sushi" evidence="12">
    <location>
        <begin position="3641"/>
        <end position="3704"/>
    </location>
</feature>
<feature type="disulfide bond" evidence="9">
    <location>
        <begin position="1540"/>
        <end position="1567"/>
    </location>
</feature>
<feature type="domain" description="Sushi" evidence="12">
    <location>
        <begin position="1281"/>
        <end position="1338"/>
    </location>
</feature>